<dbReference type="Gene3D" id="3.40.50.1970">
    <property type="match status" value="1"/>
</dbReference>
<dbReference type="NCBIfam" id="NF004852">
    <property type="entry name" value="PRK06203.1"/>
    <property type="match status" value="1"/>
</dbReference>
<sequence>MFINLSRRYKTKKMKTIQQSFSVAFQYPVLFTQQLFSPENLTLSQMFPTSEQQGKPKIVFVIDEGVAHCHPALSGQIATYFQHHSQHVELYGEPLIIPGGEASKNDSRHLQTLLQLIEKQGVDRHSYLAAIGGGAVLDLAGFAAAIAHRGIRLIRIPTTVLSQNDSGVGVKNSINYFGKKNFLGTFAPPFAVINDSQFLNTLDDRDWRGGIAEAIKVALIKDKAFFEDICENAEALRQRKMPPMESLIHRCAELHVQHISSGDPFEMGSSRPLDFGHWAAHKLEQMTSYQLRHGEAVAIGIALDVTYSYLKQLISEEELQKVMQLMEALQLKIFVPELLQEKEGTLEVLRGLDEFREHLGGELTIMLLQTLGKGKEVHQIDRNLMKEAIKQLKKFQGIKA</sequence>
<organism evidence="8 9">
    <name type="scientific">Rapidithrix thailandica</name>
    <dbReference type="NCBI Taxonomy" id="413964"/>
    <lineage>
        <taxon>Bacteria</taxon>
        <taxon>Pseudomonadati</taxon>
        <taxon>Bacteroidota</taxon>
        <taxon>Cytophagia</taxon>
        <taxon>Cytophagales</taxon>
        <taxon>Flammeovirgaceae</taxon>
        <taxon>Rapidithrix</taxon>
    </lineage>
</organism>
<feature type="domain" description="3-dehydroquinate synthase C-terminal" evidence="7">
    <location>
        <begin position="210"/>
        <end position="336"/>
    </location>
</feature>
<name>A0AAW9SC77_9BACT</name>
<dbReference type="AlphaFoldDB" id="A0AAW9SC77"/>
<dbReference type="CDD" id="cd08198">
    <property type="entry name" value="DHQS-like"/>
    <property type="match status" value="1"/>
</dbReference>
<reference evidence="8 9" key="1">
    <citation type="submission" date="2024-04" db="EMBL/GenBank/DDBJ databases">
        <title>Novel genus in family Flammeovirgaceae.</title>
        <authorList>
            <person name="Nguyen T.H."/>
            <person name="Vuong T.Q."/>
            <person name="Le H."/>
            <person name="Kim S.-G."/>
        </authorList>
    </citation>
    <scope>NUCLEOTIDE SEQUENCE [LARGE SCALE GENOMIC DNA]</scope>
    <source>
        <strain evidence="8 9">JCM 23209</strain>
    </source>
</reference>
<dbReference type="EMBL" id="JBDKWZ010000005">
    <property type="protein sequence ID" value="MEN7548331.1"/>
    <property type="molecule type" value="Genomic_DNA"/>
</dbReference>
<dbReference type="SUPFAM" id="SSF56796">
    <property type="entry name" value="Dehydroquinate synthase-like"/>
    <property type="match status" value="1"/>
</dbReference>
<keyword evidence="3" id="KW-0520">NAD</keyword>
<feature type="domain" description="3-dehydroquinate synthase N-terminal" evidence="6">
    <location>
        <begin position="96"/>
        <end position="207"/>
    </location>
</feature>
<evidence type="ECO:0000256" key="1">
    <source>
        <dbReference type="ARBA" id="ARBA00001911"/>
    </source>
</evidence>
<evidence type="ECO:0000256" key="3">
    <source>
        <dbReference type="ARBA" id="ARBA00023027"/>
    </source>
</evidence>
<dbReference type="GO" id="GO:0003856">
    <property type="term" value="F:3-dehydroquinate synthase activity"/>
    <property type="evidence" value="ECO:0007669"/>
    <property type="project" value="UniProtKB-EC"/>
</dbReference>
<comment type="caution">
    <text evidence="8">The sequence shown here is derived from an EMBL/GenBank/DDBJ whole genome shotgun (WGS) entry which is preliminary data.</text>
</comment>
<dbReference type="GO" id="GO:0008652">
    <property type="term" value="P:amino acid biosynthetic process"/>
    <property type="evidence" value="ECO:0007669"/>
    <property type="project" value="UniProtKB-KW"/>
</dbReference>
<keyword evidence="4" id="KW-0057">Aromatic amino acid biosynthesis</keyword>
<evidence type="ECO:0000256" key="2">
    <source>
        <dbReference type="ARBA" id="ARBA00022605"/>
    </source>
</evidence>
<dbReference type="Proteomes" id="UP001403385">
    <property type="component" value="Unassembled WGS sequence"/>
</dbReference>
<evidence type="ECO:0000259" key="7">
    <source>
        <dbReference type="Pfam" id="PF24621"/>
    </source>
</evidence>
<dbReference type="Gene3D" id="1.20.1090.10">
    <property type="entry name" value="Dehydroquinate synthase-like - alpha domain"/>
    <property type="match status" value="1"/>
</dbReference>
<proteinExistence type="predicted"/>
<dbReference type="EC" id="4.2.3.4" evidence="8"/>
<dbReference type="Pfam" id="PF01761">
    <property type="entry name" value="DHQ_synthase"/>
    <property type="match status" value="1"/>
</dbReference>
<comment type="cofactor">
    <cofactor evidence="1">
        <name>NAD(+)</name>
        <dbReference type="ChEBI" id="CHEBI:57540"/>
    </cofactor>
</comment>
<evidence type="ECO:0000259" key="6">
    <source>
        <dbReference type="Pfam" id="PF01761"/>
    </source>
</evidence>
<dbReference type="RefSeq" id="WP_346821110.1">
    <property type="nucleotide sequence ID" value="NZ_JBDKWZ010000005.1"/>
</dbReference>
<dbReference type="PANTHER" id="PTHR43622">
    <property type="entry name" value="3-DEHYDROQUINATE SYNTHASE"/>
    <property type="match status" value="1"/>
</dbReference>
<dbReference type="InterPro" id="IPR050071">
    <property type="entry name" value="Dehydroquinate_synthase"/>
</dbReference>
<accession>A0AAW9SC77</accession>
<evidence type="ECO:0000313" key="9">
    <source>
        <dbReference type="Proteomes" id="UP001403385"/>
    </source>
</evidence>
<dbReference type="Pfam" id="PF24621">
    <property type="entry name" value="DHQS_C"/>
    <property type="match status" value="1"/>
</dbReference>
<protein>
    <submittedName>
        <fullName evidence="8">3-dehydroquinate synthase</fullName>
        <ecNumber evidence="8">4.2.3.4</ecNumber>
    </submittedName>
</protein>
<evidence type="ECO:0000256" key="4">
    <source>
        <dbReference type="ARBA" id="ARBA00023141"/>
    </source>
</evidence>
<dbReference type="InterPro" id="IPR056179">
    <property type="entry name" value="DHQS_C"/>
</dbReference>
<dbReference type="GO" id="GO:0009073">
    <property type="term" value="P:aromatic amino acid family biosynthetic process"/>
    <property type="evidence" value="ECO:0007669"/>
    <property type="project" value="UniProtKB-KW"/>
</dbReference>
<dbReference type="PANTHER" id="PTHR43622:SF7">
    <property type="entry name" value="3-DEHYDROQUINATE SYNTHASE, CHLOROPLASTIC"/>
    <property type="match status" value="1"/>
</dbReference>
<evidence type="ECO:0000313" key="8">
    <source>
        <dbReference type="EMBL" id="MEN7548331.1"/>
    </source>
</evidence>
<dbReference type="InterPro" id="IPR030960">
    <property type="entry name" value="DHQS/DOIS_N"/>
</dbReference>
<keyword evidence="9" id="KW-1185">Reference proteome</keyword>
<evidence type="ECO:0000256" key="5">
    <source>
        <dbReference type="ARBA" id="ARBA00023239"/>
    </source>
</evidence>
<keyword evidence="2" id="KW-0028">Amino-acid biosynthesis</keyword>
<keyword evidence="5 8" id="KW-0456">Lyase</keyword>
<gene>
    <name evidence="8" type="ORF">AAG747_10460</name>
</gene>